<dbReference type="Pfam" id="PF10099">
    <property type="entry name" value="RskA_C"/>
    <property type="match status" value="1"/>
</dbReference>
<keyword evidence="5" id="KW-1133">Transmembrane helix</keyword>
<dbReference type="Gene3D" id="1.10.10.1320">
    <property type="entry name" value="Anti-sigma factor, zinc-finger domain"/>
    <property type="match status" value="1"/>
</dbReference>
<gene>
    <name evidence="13" type="ORF">GCM10023153_06530</name>
</gene>
<evidence type="ECO:0000259" key="12">
    <source>
        <dbReference type="Pfam" id="PF13490"/>
    </source>
</evidence>
<evidence type="ECO:0000256" key="5">
    <source>
        <dbReference type="ARBA" id="ARBA00022989"/>
    </source>
</evidence>
<evidence type="ECO:0000313" key="13">
    <source>
        <dbReference type="EMBL" id="GAA4389869.1"/>
    </source>
</evidence>
<keyword evidence="7" id="KW-0472">Membrane</keyword>
<evidence type="ECO:0000256" key="7">
    <source>
        <dbReference type="ARBA" id="ARBA00023136"/>
    </source>
</evidence>
<dbReference type="Proteomes" id="UP001500390">
    <property type="component" value="Unassembled WGS sequence"/>
</dbReference>
<dbReference type="Pfam" id="PF13490">
    <property type="entry name" value="zf-HC2"/>
    <property type="match status" value="1"/>
</dbReference>
<keyword evidence="3" id="KW-1003">Cell membrane</keyword>
<evidence type="ECO:0000256" key="4">
    <source>
        <dbReference type="ARBA" id="ARBA00022692"/>
    </source>
</evidence>
<keyword evidence="14" id="KW-1185">Reference proteome</keyword>
<dbReference type="EMBL" id="BAABFX010000010">
    <property type="protein sequence ID" value="GAA4389869.1"/>
    <property type="molecule type" value="Genomic_DNA"/>
</dbReference>
<dbReference type="RefSeq" id="WP_159904700.1">
    <property type="nucleotide sequence ID" value="NZ_BAABFX010000010.1"/>
</dbReference>
<evidence type="ECO:0000256" key="2">
    <source>
        <dbReference type="ARBA" id="ARBA00004236"/>
    </source>
</evidence>
<sequence length="260" mass="26038">MNADLHHLSGAYAVDALDDAERAAFESHLLGCADCRAEVAELTAAGHSLAALAQATPPPSLRASVLSGISQVRPLPPLPEDAAAPVPDAVFSVASGPVAAEASDAVVVPLRRRSRASTWLAGAAAAAVIAVGGLVWSPWSDDSGTLSPVDQVVAAADAVRVSSSKGELNAEIAYSRQLGRAAITVAGLPPAPEGKTYQLWFVGSDGVARSAGLLTPDADRRGSMVLEGDPSAAAAVGMTVEPAGGSTAPTTDPLVVLALA</sequence>
<comment type="subcellular location">
    <subcellularLocation>
        <location evidence="2">Cell membrane</location>
    </subcellularLocation>
    <subcellularLocation>
        <location evidence="1">Membrane</location>
        <topology evidence="1">Single-pass membrane protein</topology>
    </subcellularLocation>
</comment>
<feature type="domain" description="Putative zinc-finger" evidence="12">
    <location>
        <begin position="6"/>
        <end position="36"/>
    </location>
</feature>
<comment type="caution">
    <text evidence="13">The sequence shown here is derived from an EMBL/GenBank/DDBJ whole genome shotgun (WGS) entry which is preliminary data.</text>
</comment>
<dbReference type="PANTHER" id="PTHR37461">
    <property type="entry name" value="ANTI-SIGMA-K FACTOR RSKA"/>
    <property type="match status" value="1"/>
</dbReference>
<name>A0ABP8JFC8_9MICO</name>
<evidence type="ECO:0000313" key="14">
    <source>
        <dbReference type="Proteomes" id="UP001500390"/>
    </source>
</evidence>
<proteinExistence type="predicted"/>
<dbReference type="InterPro" id="IPR027383">
    <property type="entry name" value="Znf_put"/>
</dbReference>
<evidence type="ECO:0000259" key="11">
    <source>
        <dbReference type="Pfam" id="PF10099"/>
    </source>
</evidence>
<organism evidence="13 14">
    <name type="scientific">Ornithinibacter aureus</name>
    <dbReference type="NCBI Taxonomy" id="622664"/>
    <lineage>
        <taxon>Bacteria</taxon>
        <taxon>Bacillati</taxon>
        <taxon>Actinomycetota</taxon>
        <taxon>Actinomycetes</taxon>
        <taxon>Micrococcales</taxon>
        <taxon>Intrasporangiaceae</taxon>
        <taxon>Ornithinibacter</taxon>
    </lineage>
</organism>
<dbReference type="PANTHER" id="PTHR37461:SF1">
    <property type="entry name" value="ANTI-SIGMA-K FACTOR RSKA"/>
    <property type="match status" value="1"/>
</dbReference>
<keyword evidence="4" id="KW-0812">Transmembrane</keyword>
<reference evidence="14" key="1">
    <citation type="journal article" date="2019" name="Int. J. Syst. Evol. Microbiol.">
        <title>The Global Catalogue of Microorganisms (GCM) 10K type strain sequencing project: providing services to taxonomists for standard genome sequencing and annotation.</title>
        <authorList>
            <consortium name="The Broad Institute Genomics Platform"/>
            <consortium name="The Broad Institute Genome Sequencing Center for Infectious Disease"/>
            <person name="Wu L."/>
            <person name="Ma J."/>
        </authorList>
    </citation>
    <scope>NUCLEOTIDE SEQUENCE [LARGE SCALE GENOMIC DNA]</scope>
    <source>
        <strain evidence="14">JCM 17738</strain>
    </source>
</reference>
<dbReference type="InterPro" id="IPR051474">
    <property type="entry name" value="Anti-sigma-K/W_factor"/>
</dbReference>
<dbReference type="InterPro" id="IPR041916">
    <property type="entry name" value="Anti_sigma_zinc_sf"/>
</dbReference>
<feature type="domain" description="Anti-sigma K factor RskA C-terminal" evidence="11">
    <location>
        <begin position="121"/>
        <end position="253"/>
    </location>
</feature>
<evidence type="ECO:0000256" key="6">
    <source>
        <dbReference type="ARBA" id="ARBA00023015"/>
    </source>
</evidence>
<evidence type="ECO:0000256" key="8">
    <source>
        <dbReference type="ARBA" id="ARBA00023163"/>
    </source>
</evidence>
<protein>
    <recommendedName>
        <fullName evidence="10">Regulator of SigK</fullName>
    </recommendedName>
    <alternativeName>
        <fullName evidence="9">Sigma-K anti-sigma factor RskA</fullName>
    </alternativeName>
</protein>
<evidence type="ECO:0000256" key="3">
    <source>
        <dbReference type="ARBA" id="ARBA00022475"/>
    </source>
</evidence>
<keyword evidence="6" id="KW-0805">Transcription regulation</keyword>
<keyword evidence="8" id="KW-0804">Transcription</keyword>
<evidence type="ECO:0000256" key="1">
    <source>
        <dbReference type="ARBA" id="ARBA00004167"/>
    </source>
</evidence>
<accession>A0ABP8JFC8</accession>
<dbReference type="InterPro" id="IPR018764">
    <property type="entry name" value="RskA_C"/>
</dbReference>
<evidence type="ECO:0000256" key="10">
    <source>
        <dbReference type="ARBA" id="ARBA00030803"/>
    </source>
</evidence>
<evidence type="ECO:0000256" key="9">
    <source>
        <dbReference type="ARBA" id="ARBA00029829"/>
    </source>
</evidence>